<evidence type="ECO:0000256" key="3">
    <source>
        <dbReference type="ARBA" id="ARBA00022679"/>
    </source>
</evidence>
<dbReference type="InterPro" id="IPR029063">
    <property type="entry name" value="SAM-dependent_MTases_sf"/>
</dbReference>
<feature type="region of interest" description="Disordered" evidence="7">
    <location>
        <begin position="189"/>
        <end position="251"/>
    </location>
</feature>
<dbReference type="Pfam" id="PF00145">
    <property type="entry name" value="DNA_methylase"/>
    <property type="match status" value="1"/>
</dbReference>
<dbReference type="EC" id="2.1.1.37" evidence="1"/>
<dbReference type="PANTHER" id="PTHR46098:SF1">
    <property type="entry name" value="TRNA (CYTOSINE(38)-C(5))-METHYLTRANSFERASE"/>
    <property type="match status" value="1"/>
</dbReference>
<dbReference type="Gene3D" id="3.40.50.150">
    <property type="entry name" value="Vaccinia Virus protein VP39"/>
    <property type="match status" value="1"/>
</dbReference>
<dbReference type="RefSeq" id="WP_159259998.1">
    <property type="nucleotide sequence ID" value="NZ_CP041348.1"/>
</dbReference>
<dbReference type="OrthoDB" id="9813719at2"/>
<evidence type="ECO:0000313" key="9">
    <source>
        <dbReference type="Proteomes" id="UP000464674"/>
    </source>
</evidence>
<dbReference type="GO" id="GO:0003886">
    <property type="term" value="F:DNA (cytosine-5-)-methyltransferase activity"/>
    <property type="evidence" value="ECO:0007669"/>
    <property type="project" value="UniProtKB-EC"/>
</dbReference>
<sequence>MDVYYNEWDEPTAEWLRALCARHHLPAGQVDTRSIRDVRAGDLREYDQAHFFAGIGGWPLALRLAGYERLPCWTGSPPCQPFSVAGQQRGNDDERHLAPVWLDLVRECKPPILFGEQVEAAIRHGWLDDLFDALEAEGYACGAAVLPACSVGAPHIRKRLFFGAVRLADANGWLSSDREEQCSGEHRLFAQSGSDVREKREGTRIDLGGLAHADDTRPQGRERVPERADEQPTGERSLESGSAHSDHGGWSGADWIGCRDGKFRPVEPGIFPLVDGFPSRVGLLRGAGNAIVPQVAAAFIQEFIGAFAEIQENTGG</sequence>
<keyword evidence="3 8" id="KW-0808">Transferase</keyword>
<dbReference type="EMBL" id="CP041348">
    <property type="protein sequence ID" value="QHC34137.1"/>
    <property type="molecule type" value="Genomic_DNA"/>
</dbReference>
<gene>
    <name evidence="8" type="ORF">FMA36_00165</name>
</gene>
<reference evidence="8 9" key="1">
    <citation type="journal article" date="2020" name="Carbohydr. Polym.">
        <title>Characterization and optimization of production of bacterial cellulose from strain CGMCC 17276 based on whole-genome analysis.</title>
        <authorList>
            <person name="Lu T."/>
            <person name="Gao H."/>
            <person name="Liao B."/>
            <person name="Wu J."/>
            <person name="Zhang W."/>
            <person name="Huang J."/>
            <person name="Liu M."/>
            <person name="Huang J."/>
            <person name="Chang Z."/>
            <person name="Jin M."/>
            <person name="Yi Z."/>
            <person name="Jiang D."/>
        </authorList>
    </citation>
    <scope>NUCLEOTIDE SEQUENCE [LARGE SCALE GENOMIC DNA]</scope>
    <source>
        <strain evidence="8 9">CGMCC 17276</strain>
    </source>
</reference>
<evidence type="ECO:0000256" key="5">
    <source>
        <dbReference type="ARBA" id="ARBA00022747"/>
    </source>
</evidence>
<evidence type="ECO:0000256" key="1">
    <source>
        <dbReference type="ARBA" id="ARBA00011975"/>
    </source>
</evidence>
<protein>
    <recommendedName>
        <fullName evidence="1">DNA (cytosine-5-)-methyltransferase</fullName>
        <ecNumber evidence="1">2.1.1.37</ecNumber>
    </recommendedName>
</protein>
<name>A0A857FLM1_KOMXY</name>
<accession>A0A857FLM1</accession>
<dbReference type="PANTHER" id="PTHR46098">
    <property type="entry name" value="TRNA (CYTOSINE(38)-C(5))-METHYLTRANSFERASE"/>
    <property type="match status" value="1"/>
</dbReference>
<dbReference type="GO" id="GO:0032259">
    <property type="term" value="P:methylation"/>
    <property type="evidence" value="ECO:0007669"/>
    <property type="project" value="UniProtKB-KW"/>
</dbReference>
<organism evidence="8 9">
    <name type="scientific">Komagataeibacter xylinus</name>
    <name type="common">Gluconacetobacter xylinus</name>
    <dbReference type="NCBI Taxonomy" id="28448"/>
    <lineage>
        <taxon>Bacteria</taxon>
        <taxon>Pseudomonadati</taxon>
        <taxon>Pseudomonadota</taxon>
        <taxon>Alphaproteobacteria</taxon>
        <taxon>Acetobacterales</taxon>
        <taxon>Acetobacteraceae</taxon>
        <taxon>Komagataeibacter</taxon>
    </lineage>
</organism>
<keyword evidence="4" id="KW-0949">S-adenosyl-L-methionine</keyword>
<dbReference type="InterPro" id="IPR001525">
    <property type="entry name" value="C5_MeTfrase"/>
</dbReference>
<dbReference type="REBASE" id="367306">
    <property type="entry name" value="M.Kxy17276ORF165P"/>
</dbReference>
<dbReference type="GO" id="GO:0009307">
    <property type="term" value="P:DNA restriction-modification system"/>
    <property type="evidence" value="ECO:0007669"/>
    <property type="project" value="UniProtKB-KW"/>
</dbReference>
<evidence type="ECO:0000256" key="6">
    <source>
        <dbReference type="ARBA" id="ARBA00047422"/>
    </source>
</evidence>
<comment type="catalytic activity">
    <reaction evidence="6">
        <text>a 2'-deoxycytidine in DNA + S-adenosyl-L-methionine = a 5-methyl-2'-deoxycytidine in DNA + S-adenosyl-L-homocysteine + H(+)</text>
        <dbReference type="Rhea" id="RHEA:13681"/>
        <dbReference type="Rhea" id="RHEA-COMP:11369"/>
        <dbReference type="Rhea" id="RHEA-COMP:11370"/>
        <dbReference type="ChEBI" id="CHEBI:15378"/>
        <dbReference type="ChEBI" id="CHEBI:57856"/>
        <dbReference type="ChEBI" id="CHEBI:59789"/>
        <dbReference type="ChEBI" id="CHEBI:85452"/>
        <dbReference type="ChEBI" id="CHEBI:85454"/>
        <dbReference type="EC" id="2.1.1.37"/>
    </reaction>
</comment>
<keyword evidence="5" id="KW-0680">Restriction system</keyword>
<feature type="compositionally biased region" description="Basic and acidic residues" evidence="7">
    <location>
        <begin position="195"/>
        <end position="204"/>
    </location>
</feature>
<evidence type="ECO:0000256" key="2">
    <source>
        <dbReference type="ARBA" id="ARBA00022603"/>
    </source>
</evidence>
<keyword evidence="2 8" id="KW-0489">Methyltransferase</keyword>
<dbReference type="Proteomes" id="UP000464674">
    <property type="component" value="Chromosome"/>
</dbReference>
<proteinExistence type="predicted"/>
<evidence type="ECO:0000256" key="4">
    <source>
        <dbReference type="ARBA" id="ARBA00022691"/>
    </source>
</evidence>
<feature type="compositionally biased region" description="Basic and acidic residues" evidence="7">
    <location>
        <begin position="212"/>
        <end position="230"/>
    </location>
</feature>
<dbReference type="SUPFAM" id="SSF53335">
    <property type="entry name" value="S-adenosyl-L-methionine-dependent methyltransferases"/>
    <property type="match status" value="1"/>
</dbReference>
<evidence type="ECO:0000256" key="7">
    <source>
        <dbReference type="SAM" id="MobiDB-lite"/>
    </source>
</evidence>
<evidence type="ECO:0000313" key="8">
    <source>
        <dbReference type="EMBL" id="QHC34137.1"/>
    </source>
</evidence>
<dbReference type="AlphaFoldDB" id="A0A857FLM1"/>
<dbReference type="InterPro" id="IPR050750">
    <property type="entry name" value="C5-MTase"/>
</dbReference>